<dbReference type="PANTHER" id="PTHR43394:SF1">
    <property type="entry name" value="ATP-BINDING CASSETTE SUB-FAMILY B MEMBER 10, MITOCHONDRIAL"/>
    <property type="match status" value="1"/>
</dbReference>
<dbReference type="AlphaFoldDB" id="A0A382W9J4"/>
<comment type="subcellular location">
    <subcellularLocation>
        <location evidence="1">Membrane</location>
        <topology evidence="1">Multi-pass membrane protein</topology>
    </subcellularLocation>
</comment>
<feature type="transmembrane region" description="Helical" evidence="5">
    <location>
        <begin position="55"/>
        <end position="84"/>
    </location>
</feature>
<organism evidence="7">
    <name type="scientific">marine metagenome</name>
    <dbReference type="NCBI Taxonomy" id="408172"/>
    <lineage>
        <taxon>unclassified sequences</taxon>
        <taxon>metagenomes</taxon>
        <taxon>ecological metagenomes</taxon>
    </lineage>
</organism>
<feature type="non-terminal residue" evidence="7">
    <location>
        <position position="1"/>
    </location>
</feature>
<dbReference type="Gene3D" id="1.20.1560.10">
    <property type="entry name" value="ABC transporter type 1, transmembrane domain"/>
    <property type="match status" value="1"/>
</dbReference>
<gene>
    <name evidence="7" type="ORF">METZ01_LOCUS408316</name>
</gene>
<evidence type="ECO:0000256" key="5">
    <source>
        <dbReference type="SAM" id="Phobius"/>
    </source>
</evidence>
<dbReference type="EMBL" id="UINC01158108">
    <property type="protein sequence ID" value="SVD55462.1"/>
    <property type="molecule type" value="Genomic_DNA"/>
</dbReference>
<keyword evidence="2 5" id="KW-0812">Transmembrane</keyword>
<evidence type="ECO:0000256" key="3">
    <source>
        <dbReference type="ARBA" id="ARBA00022989"/>
    </source>
</evidence>
<accession>A0A382W9J4</accession>
<name>A0A382W9J4_9ZZZZ</name>
<evidence type="ECO:0000256" key="4">
    <source>
        <dbReference type="ARBA" id="ARBA00023136"/>
    </source>
</evidence>
<dbReference type="InterPro" id="IPR039421">
    <property type="entry name" value="Type_1_exporter"/>
</dbReference>
<dbReference type="InterPro" id="IPR011527">
    <property type="entry name" value="ABC1_TM_dom"/>
</dbReference>
<dbReference type="GO" id="GO:0015421">
    <property type="term" value="F:ABC-type oligopeptide transporter activity"/>
    <property type="evidence" value="ECO:0007669"/>
    <property type="project" value="TreeGrafter"/>
</dbReference>
<dbReference type="CDD" id="cd07346">
    <property type="entry name" value="ABC_6TM_exporters"/>
    <property type="match status" value="1"/>
</dbReference>
<protein>
    <recommendedName>
        <fullName evidence="6">ABC transmembrane type-1 domain-containing protein</fullName>
    </recommendedName>
</protein>
<dbReference type="GO" id="GO:0005524">
    <property type="term" value="F:ATP binding"/>
    <property type="evidence" value="ECO:0007669"/>
    <property type="project" value="InterPro"/>
</dbReference>
<feature type="transmembrane region" description="Helical" evidence="5">
    <location>
        <begin position="128"/>
        <end position="152"/>
    </location>
</feature>
<feature type="non-terminal residue" evidence="7">
    <location>
        <position position="279"/>
    </location>
</feature>
<proteinExistence type="predicted"/>
<evidence type="ECO:0000256" key="1">
    <source>
        <dbReference type="ARBA" id="ARBA00004141"/>
    </source>
</evidence>
<dbReference type="Pfam" id="PF00664">
    <property type="entry name" value="ABC_membrane"/>
    <property type="match status" value="1"/>
</dbReference>
<keyword evidence="3 5" id="KW-1133">Transmembrane helix</keyword>
<evidence type="ECO:0000313" key="7">
    <source>
        <dbReference type="EMBL" id="SVD55462.1"/>
    </source>
</evidence>
<evidence type="ECO:0000256" key="2">
    <source>
        <dbReference type="ARBA" id="ARBA00022692"/>
    </source>
</evidence>
<reference evidence="7" key="1">
    <citation type="submission" date="2018-05" db="EMBL/GenBank/DDBJ databases">
        <authorList>
            <person name="Lanie J.A."/>
            <person name="Ng W.-L."/>
            <person name="Kazmierczak K.M."/>
            <person name="Andrzejewski T.M."/>
            <person name="Davidsen T.M."/>
            <person name="Wayne K.J."/>
            <person name="Tettelin H."/>
            <person name="Glass J.I."/>
            <person name="Rusch D."/>
            <person name="Podicherti R."/>
            <person name="Tsui H.-C.T."/>
            <person name="Winkler M.E."/>
        </authorList>
    </citation>
    <scope>NUCLEOTIDE SEQUENCE</scope>
</reference>
<keyword evidence="4 5" id="KW-0472">Membrane</keyword>
<dbReference type="PANTHER" id="PTHR43394">
    <property type="entry name" value="ATP-DEPENDENT PERMEASE MDL1, MITOCHONDRIAL"/>
    <property type="match status" value="1"/>
</dbReference>
<dbReference type="InterPro" id="IPR036640">
    <property type="entry name" value="ABC1_TM_sf"/>
</dbReference>
<feature type="transmembrane region" description="Helical" evidence="5">
    <location>
        <begin position="235"/>
        <end position="260"/>
    </location>
</feature>
<evidence type="ECO:0000259" key="6">
    <source>
        <dbReference type="PROSITE" id="PS50929"/>
    </source>
</evidence>
<feature type="transmembrane region" description="Helical" evidence="5">
    <location>
        <begin position="18"/>
        <end position="43"/>
    </location>
</feature>
<dbReference type="GO" id="GO:0016020">
    <property type="term" value="C:membrane"/>
    <property type="evidence" value="ECO:0007669"/>
    <property type="project" value="UniProtKB-SubCell"/>
</dbReference>
<dbReference type="PROSITE" id="PS50929">
    <property type="entry name" value="ABC_TM1F"/>
    <property type="match status" value="1"/>
</dbReference>
<sequence length="279" mass="30232">VGSWDEARALMWRYRYRLTLGLSMMLVSNLAALVLPAMSRYIIDVVVPEGRAEDLLWLAGIGLAAAVVQSVTGFGLSQVLGVAAQRAITEMRKQVMTHVSRLPINYFDSTQTGALISRIMTDAEGIRNLVGTGLVQLAGGVVTATIALAWLFYLNWRLTTLTLAILVIFGITMAVGFSRLRPVFRARGKINAEITGRLGETLSGIRIVKAYGVERREQLVFTRGVHRLFRNVAKAVTGVSAVTSVAGLVMGLIGALMIVLGGRALINETWTTGALLQYI</sequence>
<dbReference type="SUPFAM" id="SSF90123">
    <property type="entry name" value="ABC transporter transmembrane region"/>
    <property type="match status" value="1"/>
</dbReference>
<feature type="domain" description="ABC transmembrane type-1" evidence="6">
    <location>
        <begin position="20"/>
        <end position="279"/>
    </location>
</feature>
<feature type="transmembrane region" description="Helical" evidence="5">
    <location>
        <begin position="158"/>
        <end position="177"/>
    </location>
</feature>